<evidence type="ECO:0000256" key="2">
    <source>
        <dbReference type="ARBA" id="ARBA00000909"/>
    </source>
</evidence>
<dbReference type="NCBIfam" id="TIGR00197">
    <property type="entry name" value="yjeF_nterm"/>
    <property type="match status" value="1"/>
</dbReference>
<dbReference type="InterPro" id="IPR030677">
    <property type="entry name" value="Nnr"/>
</dbReference>
<comment type="function">
    <text evidence="18">Catalyzes the epimerization of the S- and R-forms of NAD(P)HX, a damaged form of NAD(P)H that is a result of enzymatic or heat-dependent hydration. This is a prerequisite for the S-specific NAD(P)H-hydrate dehydratase to allow the repair of both epimers of NAD(P)HX.</text>
</comment>
<comment type="catalytic activity">
    <reaction evidence="15 17 19">
        <text>(6S)-NADHX + ADP = AMP + phosphate + NADH + H(+)</text>
        <dbReference type="Rhea" id="RHEA:32223"/>
        <dbReference type="ChEBI" id="CHEBI:15378"/>
        <dbReference type="ChEBI" id="CHEBI:43474"/>
        <dbReference type="ChEBI" id="CHEBI:57945"/>
        <dbReference type="ChEBI" id="CHEBI:64074"/>
        <dbReference type="ChEBI" id="CHEBI:456215"/>
        <dbReference type="ChEBI" id="CHEBI:456216"/>
        <dbReference type="EC" id="4.2.1.136"/>
    </reaction>
</comment>
<dbReference type="PIRSF" id="PIRSF017184">
    <property type="entry name" value="Nnr"/>
    <property type="match status" value="1"/>
</dbReference>
<feature type="binding site" evidence="18">
    <location>
        <position position="164"/>
    </location>
    <ligand>
        <name>(6S)-NADPHX</name>
        <dbReference type="ChEBI" id="CHEBI:64076"/>
    </ligand>
</feature>
<comment type="cofactor">
    <cofactor evidence="17">
        <name>Mg(2+)</name>
        <dbReference type="ChEBI" id="CHEBI:18420"/>
    </cofactor>
</comment>
<evidence type="ECO:0000259" key="21">
    <source>
        <dbReference type="PROSITE" id="PS51385"/>
    </source>
</evidence>
<feature type="binding site" evidence="17">
    <location>
        <position position="271"/>
    </location>
    <ligand>
        <name>(6S)-NADPHX</name>
        <dbReference type="ChEBI" id="CHEBI:64076"/>
    </ligand>
</feature>
<dbReference type="PANTHER" id="PTHR12592">
    <property type="entry name" value="ATP-DEPENDENT (S)-NAD(P)H-HYDRATE DEHYDRATASE FAMILY MEMBER"/>
    <property type="match status" value="1"/>
</dbReference>
<evidence type="ECO:0000256" key="14">
    <source>
        <dbReference type="ARBA" id="ARBA00025153"/>
    </source>
</evidence>
<evidence type="ECO:0000256" key="15">
    <source>
        <dbReference type="ARBA" id="ARBA00048238"/>
    </source>
</evidence>
<comment type="catalytic activity">
    <reaction evidence="1 18 19">
        <text>(6R)-NADHX = (6S)-NADHX</text>
        <dbReference type="Rhea" id="RHEA:32215"/>
        <dbReference type="ChEBI" id="CHEBI:64074"/>
        <dbReference type="ChEBI" id="CHEBI:64075"/>
        <dbReference type="EC" id="5.1.99.6"/>
    </reaction>
</comment>
<dbReference type="SUPFAM" id="SSF64153">
    <property type="entry name" value="YjeF N-terminal domain-like"/>
    <property type="match status" value="1"/>
</dbReference>
<evidence type="ECO:0000256" key="5">
    <source>
        <dbReference type="ARBA" id="ARBA00022723"/>
    </source>
</evidence>
<comment type="similarity">
    <text evidence="18">Belongs to the NnrE/AIBP family.</text>
</comment>
<dbReference type="CDD" id="cd01171">
    <property type="entry name" value="YXKO-related"/>
    <property type="match status" value="1"/>
</dbReference>
<name>A0ABN0SV56_9GAMM</name>
<evidence type="ECO:0000256" key="17">
    <source>
        <dbReference type="HAMAP-Rule" id="MF_01965"/>
    </source>
</evidence>
<feature type="binding site" evidence="17">
    <location>
        <position position="468"/>
    </location>
    <ligand>
        <name>AMP</name>
        <dbReference type="ChEBI" id="CHEBI:456215"/>
    </ligand>
</feature>
<feature type="binding site" evidence="17">
    <location>
        <position position="334"/>
    </location>
    <ligand>
        <name>(6S)-NADPHX</name>
        <dbReference type="ChEBI" id="CHEBI:64076"/>
    </ligand>
</feature>
<feature type="binding site" evidence="18">
    <location>
        <position position="59"/>
    </location>
    <ligand>
        <name>K(+)</name>
        <dbReference type="ChEBI" id="CHEBI:29103"/>
    </ligand>
</feature>
<comment type="function">
    <text evidence="17">Catalyzes the dehydration of the S-form of NAD(P)HX at the expense of ADP, which is converted to AMP. Together with NAD(P)HX epimerase, which catalyzes the epimerization of the S- and R-forms, the enzyme allows the repair of both epimers of NAD(P)HX, a damaged form of NAD(P)H that is a result of enzymatic or heat-dependent hydration.</text>
</comment>
<comment type="catalytic activity">
    <reaction evidence="2 18 19">
        <text>(6R)-NADPHX = (6S)-NADPHX</text>
        <dbReference type="Rhea" id="RHEA:32227"/>
        <dbReference type="ChEBI" id="CHEBI:64076"/>
        <dbReference type="ChEBI" id="CHEBI:64077"/>
        <dbReference type="EC" id="5.1.99.6"/>
    </reaction>
</comment>
<evidence type="ECO:0000256" key="12">
    <source>
        <dbReference type="ARBA" id="ARBA00023239"/>
    </source>
</evidence>
<feature type="binding site" evidence="18">
    <location>
        <position position="167"/>
    </location>
    <ligand>
        <name>K(+)</name>
        <dbReference type="ChEBI" id="CHEBI:29103"/>
    </ligand>
</feature>
<comment type="similarity">
    <text evidence="3 19">In the N-terminal section; belongs to the NnrE/AIBP family.</text>
</comment>
<keyword evidence="8 17" id="KW-0521">NADP</keyword>
<dbReference type="PANTHER" id="PTHR12592:SF0">
    <property type="entry name" value="ATP-DEPENDENT (S)-NAD(P)H-HYDRATE DEHYDRATASE"/>
    <property type="match status" value="1"/>
</dbReference>
<comment type="cofactor">
    <cofactor evidence="18 19">
        <name>K(+)</name>
        <dbReference type="ChEBI" id="CHEBI:29103"/>
    </cofactor>
    <text evidence="18 19">Binds 1 potassium ion per subunit.</text>
</comment>
<keyword evidence="12 17" id="KW-0456">Lyase</keyword>
<dbReference type="Proteomes" id="UP001501221">
    <property type="component" value="Unassembled WGS sequence"/>
</dbReference>
<evidence type="ECO:0000256" key="7">
    <source>
        <dbReference type="ARBA" id="ARBA00022840"/>
    </source>
</evidence>
<evidence type="ECO:0000256" key="1">
    <source>
        <dbReference type="ARBA" id="ARBA00000013"/>
    </source>
</evidence>
<dbReference type="InterPro" id="IPR004443">
    <property type="entry name" value="YjeF_N_dom"/>
</dbReference>
<keyword evidence="7 17" id="KW-0067">ATP-binding</keyword>
<evidence type="ECO:0000256" key="10">
    <source>
        <dbReference type="ARBA" id="ARBA00023027"/>
    </source>
</evidence>
<comment type="catalytic activity">
    <reaction evidence="16 17 19">
        <text>(6S)-NADPHX + ADP = AMP + phosphate + NADPH + H(+)</text>
        <dbReference type="Rhea" id="RHEA:32235"/>
        <dbReference type="ChEBI" id="CHEBI:15378"/>
        <dbReference type="ChEBI" id="CHEBI:43474"/>
        <dbReference type="ChEBI" id="CHEBI:57783"/>
        <dbReference type="ChEBI" id="CHEBI:64076"/>
        <dbReference type="ChEBI" id="CHEBI:456215"/>
        <dbReference type="ChEBI" id="CHEBI:456216"/>
        <dbReference type="EC" id="4.2.1.136"/>
    </reaction>
</comment>
<evidence type="ECO:0000256" key="4">
    <source>
        <dbReference type="ARBA" id="ARBA00009524"/>
    </source>
</evidence>
<keyword evidence="23" id="KW-1185">Reference proteome</keyword>
<feature type="binding site" evidence="18">
    <location>
        <begin position="135"/>
        <end position="141"/>
    </location>
    <ligand>
        <name>(6S)-NADPHX</name>
        <dbReference type="ChEBI" id="CHEBI:64076"/>
    </ligand>
</feature>
<keyword evidence="6 17" id="KW-0547">Nucleotide-binding</keyword>
<evidence type="ECO:0000256" key="18">
    <source>
        <dbReference type="HAMAP-Rule" id="MF_01966"/>
    </source>
</evidence>
<sequence>MQPLFSVDSIKKIERNFAKQEGIELYELMQRAGASAFEQARRLWPQAGHWLIATGAGNNAGDGLVVARHALLAGFDVTLVAIKPYREFRGDPEKAWQELLSIKKDSHQRFDILGLEQALDTDLSSADLVVDALLGTGVKGALKDEYCQILERLNQLSRPKLALDIPTGIYADSGLCSTKNGKDTVFQADATVSFVALKTGQRLNQALQYQGELILETLGVRHALSFGEEPEAYGCNLQQLKEKLPTRHDVGSKFDCGHALLIGGGAHLGGAVILAASAALKSGAGMVSGWIHHSQQAAGLSVCPEIMWRGYNSHSDFQELADLSRYQAVGFGPGLGRDSTAEQIFLDVITKLQATDIPCVLDADGLYWLAKYTSVPLPVQSVLTPHAGEACRLLNAQEEDVFSTGRIEPQLSVDTAYVTQNRIKVAQTLAKKYSAICVLKGAGTVISDGEQALVLAGAHPAMMTAGLGDALTGLITSFIAQGAKPWDAALLATEIHYEAALSVAANRRRGVTASEVIEGCSILVNQLDQVIN</sequence>
<evidence type="ECO:0000256" key="13">
    <source>
        <dbReference type="ARBA" id="ARBA00023268"/>
    </source>
</evidence>
<keyword evidence="11 18" id="KW-0413">Isomerase</keyword>
<evidence type="ECO:0000259" key="20">
    <source>
        <dbReference type="PROSITE" id="PS51383"/>
    </source>
</evidence>
<keyword evidence="5 18" id="KW-0479">Metal-binding</keyword>
<evidence type="ECO:0000256" key="19">
    <source>
        <dbReference type="PIRNR" id="PIRNR017184"/>
    </source>
</evidence>
<feature type="binding site" evidence="18">
    <location>
        <position position="146"/>
    </location>
    <ligand>
        <name>(6S)-NADPHX</name>
        <dbReference type="ChEBI" id="CHEBI:64076"/>
    </ligand>
</feature>
<dbReference type="Pfam" id="PF03853">
    <property type="entry name" value="YjeF_N"/>
    <property type="match status" value="1"/>
</dbReference>
<keyword evidence="9 18" id="KW-0630">Potassium</keyword>
<protein>
    <recommendedName>
        <fullName evidence="19">Bifunctional NAD(P)H-hydrate repair enzyme</fullName>
    </recommendedName>
    <alternativeName>
        <fullName evidence="19">Nicotinamide nucleotide repair protein</fullName>
    </alternativeName>
    <domain>
        <recommendedName>
            <fullName evidence="19">ADP-dependent (S)-NAD(P)H-hydrate dehydratase</fullName>
            <ecNumber evidence="19">4.2.1.136</ecNumber>
        </recommendedName>
        <alternativeName>
            <fullName evidence="19">ADP-dependent NAD(P)HX dehydratase</fullName>
        </alternativeName>
    </domain>
    <domain>
        <recommendedName>
            <fullName evidence="19">NAD(P)H-hydrate epimerase</fullName>
            <ecNumber evidence="19">5.1.99.6</ecNumber>
        </recommendedName>
    </domain>
</protein>
<evidence type="ECO:0000313" key="23">
    <source>
        <dbReference type="Proteomes" id="UP001501221"/>
    </source>
</evidence>
<dbReference type="EMBL" id="BAAAFM010000001">
    <property type="protein sequence ID" value="GAA0201553.1"/>
    <property type="molecule type" value="Genomic_DNA"/>
</dbReference>
<keyword evidence="13" id="KW-0511">Multifunctional enzyme</keyword>
<accession>A0ABN0SV56</accession>
<comment type="caution">
    <text evidence="22">The sequence shown here is derived from an EMBL/GenBank/DDBJ whole genome shotgun (WGS) entry which is preliminary data.</text>
</comment>
<reference evidence="22 23" key="1">
    <citation type="journal article" date="2019" name="Int. J. Syst. Evol. Microbiol.">
        <title>The Global Catalogue of Microorganisms (GCM) 10K type strain sequencing project: providing services to taxonomists for standard genome sequencing and annotation.</title>
        <authorList>
            <consortium name="The Broad Institute Genomics Platform"/>
            <consortium name="The Broad Institute Genome Sequencing Center for Infectious Disease"/>
            <person name="Wu L."/>
            <person name="Ma J."/>
        </authorList>
    </citation>
    <scope>NUCLEOTIDE SEQUENCE [LARGE SCALE GENOMIC DNA]</scope>
    <source>
        <strain evidence="22 23">JCM 16211</strain>
    </source>
</reference>
<comment type="subunit">
    <text evidence="17">Homotetramer.</text>
</comment>
<dbReference type="Gene3D" id="3.40.50.10260">
    <property type="entry name" value="YjeF N-terminal domain"/>
    <property type="match status" value="1"/>
</dbReference>
<organism evidence="22 23">
    <name type="scientific">Kangiella japonica</name>
    <dbReference type="NCBI Taxonomy" id="647384"/>
    <lineage>
        <taxon>Bacteria</taxon>
        <taxon>Pseudomonadati</taxon>
        <taxon>Pseudomonadota</taxon>
        <taxon>Gammaproteobacteria</taxon>
        <taxon>Kangiellales</taxon>
        <taxon>Kangiellaceae</taxon>
        <taxon>Kangiella</taxon>
    </lineage>
</organism>
<dbReference type="SUPFAM" id="SSF53613">
    <property type="entry name" value="Ribokinase-like"/>
    <property type="match status" value="1"/>
</dbReference>
<dbReference type="PROSITE" id="PS51383">
    <property type="entry name" value="YJEF_C_3"/>
    <property type="match status" value="1"/>
</dbReference>
<evidence type="ECO:0000256" key="11">
    <source>
        <dbReference type="ARBA" id="ARBA00023235"/>
    </source>
</evidence>
<dbReference type="EC" id="4.2.1.136" evidence="19"/>
<feature type="binding site" evidence="17">
    <location>
        <position position="469"/>
    </location>
    <ligand>
        <name>(6S)-NADPHX</name>
        <dbReference type="ChEBI" id="CHEBI:64076"/>
    </ligand>
</feature>
<dbReference type="RefSeq" id="WP_343986323.1">
    <property type="nucleotide sequence ID" value="NZ_BAAAFM010000001.1"/>
</dbReference>
<feature type="binding site" evidence="18">
    <location>
        <position position="131"/>
    </location>
    <ligand>
        <name>K(+)</name>
        <dbReference type="ChEBI" id="CHEBI:29103"/>
    </ligand>
</feature>
<dbReference type="InterPro" id="IPR029056">
    <property type="entry name" value="Ribokinase-like"/>
</dbReference>
<feature type="binding site" evidence="17">
    <location>
        <position position="386"/>
    </location>
    <ligand>
        <name>(6S)-NADPHX</name>
        <dbReference type="ChEBI" id="CHEBI:64076"/>
    </ligand>
</feature>
<evidence type="ECO:0000313" key="22">
    <source>
        <dbReference type="EMBL" id="GAA0201553.1"/>
    </source>
</evidence>
<dbReference type="PROSITE" id="PS51385">
    <property type="entry name" value="YJEF_N"/>
    <property type="match status" value="1"/>
</dbReference>
<dbReference type="HAMAP" id="MF_01965">
    <property type="entry name" value="NADHX_dehydratase"/>
    <property type="match status" value="1"/>
</dbReference>
<feature type="domain" description="YjeF C-terminal" evidence="20">
    <location>
        <begin position="236"/>
        <end position="527"/>
    </location>
</feature>
<dbReference type="NCBIfam" id="TIGR00196">
    <property type="entry name" value="yjeF_cterm"/>
    <property type="match status" value="1"/>
</dbReference>
<dbReference type="HAMAP" id="MF_01966">
    <property type="entry name" value="NADHX_epimerase"/>
    <property type="match status" value="1"/>
</dbReference>
<comment type="similarity">
    <text evidence="4 19">In the C-terminal section; belongs to the NnrD/CARKD family.</text>
</comment>
<comment type="caution">
    <text evidence="18">Lacks conserved residue(s) required for the propagation of feature annotation.</text>
</comment>
<evidence type="ECO:0000256" key="9">
    <source>
        <dbReference type="ARBA" id="ARBA00022958"/>
    </source>
</evidence>
<comment type="similarity">
    <text evidence="17">Belongs to the NnrD/CARKD family.</text>
</comment>
<evidence type="ECO:0000256" key="6">
    <source>
        <dbReference type="ARBA" id="ARBA00022741"/>
    </source>
</evidence>
<dbReference type="InterPro" id="IPR036652">
    <property type="entry name" value="YjeF_N_dom_sf"/>
</dbReference>
<feature type="domain" description="YjeF N-terminal" evidence="21">
    <location>
        <begin position="10"/>
        <end position="226"/>
    </location>
</feature>
<evidence type="ECO:0000256" key="16">
    <source>
        <dbReference type="ARBA" id="ARBA00049209"/>
    </source>
</evidence>
<dbReference type="Pfam" id="PF01256">
    <property type="entry name" value="Carb_kinase"/>
    <property type="match status" value="1"/>
</dbReference>
<evidence type="ECO:0000256" key="3">
    <source>
        <dbReference type="ARBA" id="ARBA00006001"/>
    </source>
</evidence>
<gene>
    <name evidence="17" type="primary">nnrD</name>
    <name evidence="18" type="synonym">nnrE</name>
    <name evidence="22" type="ORF">GCM10009123_06080</name>
</gene>
<dbReference type="InterPro" id="IPR000631">
    <property type="entry name" value="CARKD"/>
</dbReference>
<dbReference type="Gene3D" id="3.40.1190.20">
    <property type="match status" value="1"/>
</dbReference>
<feature type="binding site" evidence="17">
    <location>
        <begin position="440"/>
        <end position="444"/>
    </location>
    <ligand>
        <name>AMP</name>
        <dbReference type="ChEBI" id="CHEBI:456215"/>
    </ligand>
</feature>
<evidence type="ECO:0000256" key="8">
    <source>
        <dbReference type="ARBA" id="ARBA00022857"/>
    </source>
</evidence>
<proteinExistence type="inferred from homology"/>
<dbReference type="EC" id="5.1.99.6" evidence="19"/>
<keyword evidence="10 17" id="KW-0520">NAD</keyword>
<comment type="function">
    <text evidence="14 19">Bifunctional enzyme that catalyzes the epimerization of the S- and R-forms of NAD(P)HX and the dehydration of the S-form of NAD(P)HX at the expense of ADP, which is converted to AMP. This allows the repair of both epimers of NAD(P)HX, a damaged form of NAD(P)H that is a result of enzymatic or heat-dependent hydration.</text>
</comment>